<protein>
    <recommendedName>
        <fullName evidence="3">YdbS-like PH domain-containing protein</fullName>
    </recommendedName>
</protein>
<dbReference type="PANTHER" id="PTHR34473">
    <property type="entry name" value="UPF0699 TRANSMEMBRANE PROTEIN YDBS"/>
    <property type="match status" value="1"/>
</dbReference>
<dbReference type="AlphaFoldDB" id="A0A250JBD9"/>
<reference evidence="4 5" key="1">
    <citation type="submission" date="2017-06" db="EMBL/GenBank/DDBJ databases">
        <title>Sequencing and comparative analysis of myxobacterial genomes.</title>
        <authorList>
            <person name="Rupp O."/>
            <person name="Goesmann A."/>
            <person name="Sogaard-Andersen L."/>
        </authorList>
    </citation>
    <scope>NUCLEOTIDE SEQUENCE [LARGE SCALE GENOMIC DNA]</scope>
    <source>
        <strain evidence="4 5">DSM 52655</strain>
    </source>
</reference>
<feature type="transmembrane region" description="Helical" evidence="2">
    <location>
        <begin position="83"/>
        <end position="108"/>
    </location>
</feature>
<dbReference type="EMBL" id="CP022098">
    <property type="protein sequence ID" value="ATB41219.1"/>
    <property type="molecule type" value="Genomic_DNA"/>
</dbReference>
<dbReference type="PANTHER" id="PTHR34473:SF2">
    <property type="entry name" value="UPF0699 TRANSMEMBRANE PROTEIN YDBT"/>
    <property type="match status" value="1"/>
</dbReference>
<evidence type="ECO:0000313" key="5">
    <source>
        <dbReference type="Proteomes" id="UP000217257"/>
    </source>
</evidence>
<feature type="transmembrane region" description="Helical" evidence="2">
    <location>
        <begin position="56"/>
        <end position="77"/>
    </location>
</feature>
<name>A0A250JBD9_9BACT</name>
<feature type="region of interest" description="Disordered" evidence="1">
    <location>
        <begin position="202"/>
        <end position="226"/>
    </location>
</feature>
<keyword evidence="2" id="KW-1133">Transmembrane helix</keyword>
<evidence type="ECO:0000259" key="3">
    <source>
        <dbReference type="Pfam" id="PF03703"/>
    </source>
</evidence>
<dbReference type="InterPro" id="IPR005182">
    <property type="entry name" value="YdbS-like_PH"/>
</dbReference>
<keyword evidence="2" id="KW-0472">Membrane</keyword>
<organism evidence="4 5">
    <name type="scientific">Cystobacter fuscus</name>
    <dbReference type="NCBI Taxonomy" id="43"/>
    <lineage>
        <taxon>Bacteria</taxon>
        <taxon>Pseudomonadati</taxon>
        <taxon>Myxococcota</taxon>
        <taxon>Myxococcia</taxon>
        <taxon>Myxococcales</taxon>
        <taxon>Cystobacterineae</taxon>
        <taxon>Archangiaceae</taxon>
        <taxon>Cystobacter</taxon>
    </lineage>
</organism>
<accession>A0A250JBD9</accession>
<evidence type="ECO:0000256" key="1">
    <source>
        <dbReference type="SAM" id="MobiDB-lite"/>
    </source>
</evidence>
<proteinExistence type="predicted"/>
<evidence type="ECO:0000256" key="2">
    <source>
        <dbReference type="SAM" id="Phobius"/>
    </source>
</evidence>
<evidence type="ECO:0000313" key="4">
    <source>
        <dbReference type="EMBL" id="ATB41219.1"/>
    </source>
</evidence>
<feature type="domain" description="YdbS-like PH" evidence="3">
    <location>
        <begin position="108"/>
        <end position="167"/>
    </location>
</feature>
<gene>
    <name evidence="4" type="ORF">CYFUS_006684</name>
</gene>
<sequence>MKAPLTRQASAWVYQGVWAVLTELFRVPRQPPTLPSNQVVAMRPCDGWLLYRKVGFWLGLLATVLPMTAVGLVILIARPILAVAVLVPVFAVVLVMSLASYVSIYLGYDTTWYVLSDRSLRIRRGVWTIHETTITFENVQNVKITQGPLQRLFGFSDLVIETAGGGGSGPHQQLEHTSHVGLIQGVESPTDLREQIMTRVRASRSTGLGDEHDTELHPASPSPSWTPAHLEALREIAAHVARLRARS</sequence>
<dbReference type="Proteomes" id="UP000217257">
    <property type="component" value="Chromosome"/>
</dbReference>
<dbReference type="KEGG" id="cfus:CYFUS_006684"/>
<keyword evidence="2" id="KW-0812">Transmembrane</keyword>
<dbReference type="RefSeq" id="WP_095988975.1">
    <property type="nucleotide sequence ID" value="NZ_CP022098.1"/>
</dbReference>
<dbReference type="Pfam" id="PF03703">
    <property type="entry name" value="bPH_2"/>
    <property type="match status" value="1"/>
</dbReference>